<name>A0A367L4C6_9HYPO</name>
<accession>A0A367L4C6</accession>
<organism evidence="1 2">
    <name type="scientific">Ophiocordyceps polyrhachis-furcata BCC 54312</name>
    <dbReference type="NCBI Taxonomy" id="1330021"/>
    <lineage>
        <taxon>Eukaryota</taxon>
        <taxon>Fungi</taxon>
        <taxon>Dikarya</taxon>
        <taxon>Ascomycota</taxon>
        <taxon>Pezizomycotina</taxon>
        <taxon>Sordariomycetes</taxon>
        <taxon>Hypocreomycetidae</taxon>
        <taxon>Hypocreales</taxon>
        <taxon>Ophiocordycipitaceae</taxon>
        <taxon>Ophiocordyceps</taxon>
    </lineage>
</organism>
<gene>
    <name evidence="1" type="ORF">L249_1471</name>
</gene>
<dbReference type="EMBL" id="LKCN02000016">
    <property type="protein sequence ID" value="RCI09285.1"/>
    <property type="molecule type" value="Genomic_DNA"/>
</dbReference>
<comment type="caution">
    <text evidence="1">The sequence shown here is derived from an EMBL/GenBank/DDBJ whole genome shotgun (WGS) entry which is preliminary data.</text>
</comment>
<dbReference type="OrthoDB" id="381190at2759"/>
<dbReference type="AlphaFoldDB" id="A0A367L4C6"/>
<dbReference type="Proteomes" id="UP000253664">
    <property type="component" value="Unassembled WGS sequence"/>
</dbReference>
<sequence length="67" mass="7811">MDVSNASEGGERPEGDLREAHNYRILVRSKLLEETEDAHFRSVKSRRSHLFVLREPRLAQYSVRDVT</sequence>
<evidence type="ECO:0000313" key="1">
    <source>
        <dbReference type="EMBL" id="RCI09285.1"/>
    </source>
</evidence>
<reference evidence="1 2" key="1">
    <citation type="journal article" date="2015" name="BMC Genomics">
        <title>Insights from the genome of Ophiocordyceps polyrhachis-furcata to pathogenicity and host specificity in insect fungi.</title>
        <authorList>
            <person name="Wichadakul D."/>
            <person name="Kobmoo N."/>
            <person name="Ingsriswang S."/>
            <person name="Tangphatsornruang S."/>
            <person name="Chantasingh D."/>
            <person name="Luangsa-ard J.J."/>
            <person name="Eurwilaichitr L."/>
        </authorList>
    </citation>
    <scope>NUCLEOTIDE SEQUENCE [LARGE SCALE GENOMIC DNA]</scope>
    <source>
        <strain evidence="1 2">BCC 54312</strain>
    </source>
</reference>
<keyword evidence="2" id="KW-1185">Reference proteome</keyword>
<protein>
    <submittedName>
        <fullName evidence="1">Uncharacterized protein</fullName>
    </submittedName>
</protein>
<proteinExistence type="predicted"/>
<evidence type="ECO:0000313" key="2">
    <source>
        <dbReference type="Proteomes" id="UP000253664"/>
    </source>
</evidence>